<evidence type="ECO:0000256" key="1">
    <source>
        <dbReference type="SAM" id="MobiDB-lite"/>
    </source>
</evidence>
<accession>A0AAV9JSS0</accession>
<dbReference type="Proteomes" id="UP001324427">
    <property type="component" value="Unassembled WGS sequence"/>
</dbReference>
<evidence type="ECO:0000313" key="3">
    <source>
        <dbReference type="Proteomes" id="UP001324427"/>
    </source>
</evidence>
<proteinExistence type="predicted"/>
<evidence type="ECO:0000313" key="2">
    <source>
        <dbReference type="EMBL" id="KAK4548743.1"/>
    </source>
</evidence>
<protein>
    <submittedName>
        <fullName evidence="2">Uncharacterized protein</fullName>
    </submittedName>
</protein>
<keyword evidence="3" id="KW-1185">Reference proteome</keyword>
<name>A0AAV9JSS0_9PEZI</name>
<dbReference type="EMBL" id="JAVFHQ010000006">
    <property type="protein sequence ID" value="KAK4548743.1"/>
    <property type="molecule type" value="Genomic_DNA"/>
</dbReference>
<organism evidence="2 3">
    <name type="scientific">Oleoguttula mirabilis</name>
    <dbReference type="NCBI Taxonomy" id="1507867"/>
    <lineage>
        <taxon>Eukaryota</taxon>
        <taxon>Fungi</taxon>
        <taxon>Dikarya</taxon>
        <taxon>Ascomycota</taxon>
        <taxon>Pezizomycotina</taxon>
        <taxon>Dothideomycetes</taxon>
        <taxon>Dothideomycetidae</taxon>
        <taxon>Mycosphaerellales</taxon>
        <taxon>Teratosphaeriaceae</taxon>
        <taxon>Oleoguttula</taxon>
    </lineage>
</organism>
<gene>
    <name evidence="2" type="ORF">LTR36_008516</name>
</gene>
<sequence>MDPNTTSRKDWTNGLLDRPIPPQASPEWKSQVEDLKDLYRLLAFHSAMRPNMPQTFMTPANIKSKVYFMWDFVGRTLSFAYMVPPTLEGVTSQEHERWEDVIGRSVLAASLVLDQPPGMLDQMVDMSYPGQTGQLPFGQRPVLGEEIKEVAKKLQGNGLDQDA</sequence>
<reference evidence="2 3" key="1">
    <citation type="submission" date="2021-11" db="EMBL/GenBank/DDBJ databases">
        <title>Black yeast isolated from Biological Soil Crust.</title>
        <authorList>
            <person name="Kurbessoian T."/>
        </authorList>
    </citation>
    <scope>NUCLEOTIDE SEQUENCE [LARGE SCALE GENOMIC DNA]</scope>
    <source>
        <strain evidence="2 3">CCFEE 5522</strain>
    </source>
</reference>
<comment type="caution">
    <text evidence="2">The sequence shown here is derived from an EMBL/GenBank/DDBJ whole genome shotgun (WGS) entry which is preliminary data.</text>
</comment>
<dbReference type="AlphaFoldDB" id="A0AAV9JSS0"/>
<feature type="region of interest" description="Disordered" evidence="1">
    <location>
        <begin position="1"/>
        <end position="27"/>
    </location>
</feature>